<gene>
    <name evidence="1" type="ORF">C1H70_13740</name>
</gene>
<keyword evidence="2" id="KW-1185">Reference proteome</keyword>
<name>A0A2N7UEY6_9GAMM</name>
<dbReference type="AlphaFoldDB" id="A0A2N7UEY6"/>
<sequence length="185" mass="20102">MRIATLGPAGSNHVLVLDRYIATRELSSATPRLFASFDEAFPALLAGDVDYLLQCSAHPSHGEWVSRTMHRAFPVDAFIAPSKPLAILARTEIASPRRLGLQPATRHYADLSAYPELIEEPTTVSVAEGLLSGRLEAGICAREALDQHPECLRLVQDLGPALDTWVLFGREKLPGDLVLCAPAPR</sequence>
<evidence type="ECO:0000313" key="2">
    <source>
        <dbReference type="Proteomes" id="UP000235547"/>
    </source>
</evidence>
<dbReference type="EMBL" id="PNRG01000031">
    <property type="protein sequence ID" value="PMR78997.1"/>
    <property type="molecule type" value="Genomic_DNA"/>
</dbReference>
<evidence type="ECO:0008006" key="3">
    <source>
        <dbReference type="Google" id="ProtNLM"/>
    </source>
</evidence>
<dbReference type="OrthoDB" id="4098114at2"/>
<comment type="caution">
    <text evidence="1">The sequence shown here is derived from an EMBL/GenBank/DDBJ whole genome shotgun (WGS) entry which is preliminary data.</text>
</comment>
<reference evidence="1 2" key="1">
    <citation type="submission" date="2018-01" db="EMBL/GenBank/DDBJ databases">
        <title>Halomonas endophytica sp. nov., isolated from storage liquid in the stems of Populus euphratica.</title>
        <authorList>
            <person name="Chen C."/>
        </authorList>
    </citation>
    <scope>NUCLEOTIDE SEQUENCE [LARGE SCALE GENOMIC DNA]</scope>
    <source>
        <strain evidence="1 2">BZ-SZ-XJ27</strain>
    </source>
</reference>
<dbReference type="RefSeq" id="WP_102588916.1">
    <property type="nucleotide sequence ID" value="NZ_BNAE01000012.1"/>
</dbReference>
<accession>A0A2N7UEY6</accession>
<proteinExistence type="predicted"/>
<evidence type="ECO:0000313" key="1">
    <source>
        <dbReference type="EMBL" id="PMR78997.1"/>
    </source>
</evidence>
<protein>
    <recommendedName>
        <fullName evidence="3">LysR substrate-binding domain-containing protein</fullName>
    </recommendedName>
</protein>
<dbReference type="Proteomes" id="UP000235547">
    <property type="component" value="Unassembled WGS sequence"/>
</dbReference>
<organism evidence="1 2">
    <name type="scientific">Halomonas urumqiensis</name>
    <dbReference type="NCBI Taxonomy" id="1684789"/>
    <lineage>
        <taxon>Bacteria</taxon>
        <taxon>Pseudomonadati</taxon>
        <taxon>Pseudomonadota</taxon>
        <taxon>Gammaproteobacteria</taxon>
        <taxon>Oceanospirillales</taxon>
        <taxon>Halomonadaceae</taxon>
        <taxon>Halomonas</taxon>
    </lineage>
</organism>